<dbReference type="Proteomes" id="UP000001194">
    <property type="component" value="Unassembled WGS sequence"/>
</dbReference>
<dbReference type="EMBL" id="DS547139">
    <property type="protein sequence ID" value="EDR01422.1"/>
    <property type="molecule type" value="Genomic_DNA"/>
</dbReference>
<evidence type="ECO:0000256" key="1">
    <source>
        <dbReference type="SAM" id="MobiDB-lite"/>
    </source>
</evidence>
<evidence type="ECO:0000313" key="3">
    <source>
        <dbReference type="Proteomes" id="UP000001194"/>
    </source>
</evidence>
<dbReference type="GeneID" id="6083584"/>
<dbReference type="InParanoid" id="B0DVI5"/>
<protein>
    <submittedName>
        <fullName evidence="2">Predicted protein</fullName>
    </submittedName>
</protein>
<gene>
    <name evidence="2" type="ORF">LACBIDRAFT_311003</name>
</gene>
<proteinExistence type="predicted"/>
<dbReference type="KEGG" id="lbc:LACBIDRAFT_311003"/>
<dbReference type="HOGENOM" id="CLU_990684_0_0_1"/>
<evidence type="ECO:0000313" key="2">
    <source>
        <dbReference type="EMBL" id="EDR01422.1"/>
    </source>
</evidence>
<reference evidence="2 3" key="1">
    <citation type="journal article" date="2008" name="Nature">
        <title>The genome of Laccaria bicolor provides insights into mycorrhizal symbiosis.</title>
        <authorList>
            <person name="Martin F."/>
            <person name="Aerts A."/>
            <person name="Ahren D."/>
            <person name="Brun A."/>
            <person name="Danchin E.G.J."/>
            <person name="Duchaussoy F."/>
            <person name="Gibon J."/>
            <person name="Kohler A."/>
            <person name="Lindquist E."/>
            <person name="Pereda V."/>
            <person name="Salamov A."/>
            <person name="Shapiro H.J."/>
            <person name="Wuyts J."/>
            <person name="Blaudez D."/>
            <person name="Buee M."/>
            <person name="Brokstein P."/>
            <person name="Canbaeck B."/>
            <person name="Cohen D."/>
            <person name="Courty P.E."/>
            <person name="Coutinho P.M."/>
            <person name="Delaruelle C."/>
            <person name="Detter J.C."/>
            <person name="Deveau A."/>
            <person name="DiFazio S."/>
            <person name="Duplessis S."/>
            <person name="Fraissinet-Tachet L."/>
            <person name="Lucic E."/>
            <person name="Frey-Klett P."/>
            <person name="Fourrey C."/>
            <person name="Feussner I."/>
            <person name="Gay G."/>
            <person name="Grimwood J."/>
            <person name="Hoegger P.J."/>
            <person name="Jain P."/>
            <person name="Kilaru S."/>
            <person name="Labbe J."/>
            <person name="Lin Y.C."/>
            <person name="Legue V."/>
            <person name="Le Tacon F."/>
            <person name="Marmeisse R."/>
            <person name="Melayah D."/>
            <person name="Montanini B."/>
            <person name="Muratet M."/>
            <person name="Nehls U."/>
            <person name="Niculita-Hirzel H."/>
            <person name="Oudot-Le Secq M.P."/>
            <person name="Peter M."/>
            <person name="Quesneville H."/>
            <person name="Rajashekar B."/>
            <person name="Reich M."/>
            <person name="Rouhier N."/>
            <person name="Schmutz J."/>
            <person name="Yin T."/>
            <person name="Chalot M."/>
            <person name="Henrissat B."/>
            <person name="Kuees U."/>
            <person name="Lucas S."/>
            <person name="Van de Peer Y."/>
            <person name="Podila G.K."/>
            <person name="Polle A."/>
            <person name="Pukkila P.J."/>
            <person name="Richardson P.M."/>
            <person name="Rouze P."/>
            <person name="Sanders I.R."/>
            <person name="Stajich J.E."/>
            <person name="Tunlid A."/>
            <person name="Tuskan G."/>
            <person name="Grigoriev I.V."/>
        </authorList>
    </citation>
    <scope>NUCLEOTIDE SEQUENCE [LARGE SCALE GENOMIC DNA]</scope>
    <source>
        <strain evidence="3">S238N-H82 / ATCC MYA-4686</strain>
    </source>
</reference>
<dbReference type="RefSeq" id="XP_001887967.1">
    <property type="nucleotide sequence ID" value="XM_001887932.1"/>
</dbReference>
<sequence>MDTFLLISRYPPYRACVRSNHPLRILTIVCIFPDYDDFPAEGELFLSRILRPWTHAPDKMQPLDYSIDRPGNHLENTRKLPQLPENDSLTCRGVKSRLRSDAGSCEDVDGCGWMWIWRSGTRGGRWLRLVVSSRHVPGKFSKRWFPPAVGELSRNVDEWATRSCCLSSKDVEVNDLDVQQVEEHLQMHVMAKSCSRPHLHATTLETHGFFFCPTKSSTRLRPGLDLFSRHNQDFFKHNQHPQLQHHSQIQSGRSTTSEEPCSEQTFDLVPILQLALGPSSK</sequence>
<feature type="region of interest" description="Disordered" evidence="1">
    <location>
        <begin position="239"/>
        <end position="260"/>
    </location>
</feature>
<name>B0DVI5_LACBS</name>
<organism evidence="3">
    <name type="scientific">Laccaria bicolor (strain S238N-H82 / ATCC MYA-4686)</name>
    <name type="common">Bicoloured deceiver</name>
    <name type="synonym">Laccaria laccata var. bicolor</name>
    <dbReference type="NCBI Taxonomy" id="486041"/>
    <lineage>
        <taxon>Eukaryota</taxon>
        <taxon>Fungi</taxon>
        <taxon>Dikarya</taxon>
        <taxon>Basidiomycota</taxon>
        <taxon>Agaricomycotina</taxon>
        <taxon>Agaricomycetes</taxon>
        <taxon>Agaricomycetidae</taxon>
        <taxon>Agaricales</taxon>
        <taxon>Agaricineae</taxon>
        <taxon>Hydnangiaceae</taxon>
        <taxon>Laccaria</taxon>
    </lineage>
</organism>
<feature type="compositionally biased region" description="Polar residues" evidence="1">
    <location>
        <begin position="240"/>
        <end position="260"/>
    </location>
</feature>
<keyword evidence="3" id="KW-1185">Reference proteome</keyword>
<accession>B0DVI5</accession>
<dbReference type="AlphaFoldDB" id="B0DVI5"/>